<evidence type="ECO:0000313" key="3">
    <source>
        <dbReference type="EMBL" id="ELK30330.1"/>
    </source>
</evidence>
<evidence type="ECO:0000313" key="4">
    <source>
        <dbReference type="Proteomes" id="UP000010556"/>
    </source>
</evidence>
<dbReference type="Pfam" id="PF19518">
    <property type="entry name" value="RhoGAP_pG1_pG2"/>
    <property type="match status" value="1"/>
</dbReference>
<reference evidence="4" key="1">
    <citation type="journal article" date="2013" name="Science">
        <title>Comparative analysis of bat genomes provides insight into the evolution of flight and immunity.</title>
        <authorList>
            <person name="Zhang G."/>
            <person name="Cowled C."/>
            <person name="Shi Z."/>
            <person name="Huang Z."/>
            <person name="Bishop-Lilly K.A."/>
            <person name="Fang X."/>
            <person name="Wynne J.W."/>
            <person name="Xiong Z."/>
            <person name="Baker M.L."/>
            <person name="Zhao W."/>
            <person name="Tachedjian M."/>
            <person name="Zhu Y."/>
            <person name="Zhou P."/>
            <person name="Jiang X."/>
            <person name="Ng J."/>
            <person name="Yang L."/>
            <person name="Wu L."/>
            <person name="Xiao J."/>
            <person name="Feng Y."/>
            <person name="Chen Y."/>
            <person name="Sun X."/>
            <person name="Zhang Y."/>
            <person name="Marsh G.A."/>
            <person name="Crameri G."/>
            <person name="Broder C.C."/>
            <person name="Frey K.G."/>
            <person name="Wang L.F."/>
            <person name="Wang J."/>
        </authorList>
    </citation>
    <scope>NUCLEOTIDE SEQUENCE [LARGE SCALE GENOMIC DNA]</scope>
</reference>
<dbReference type="EMBL" id="KB107183">
    <property type="protein sequence ID" value="ELK30330.1"/>
    <property type="molecule type" value="Genomic_DNA"/>
</dbReference>
<feature type="compositionally biased region" description="Basic and acidic residues" evidence="1">
    <location>
        <begin position="56"/>
        <end position="66"/>
    </location>
</feature>
<name>L5LWC3_MYODS</name>
<evidence type="ECO:0000259" key="2">
    <source>
        <dbReference type="Pfam" id="PF19518"/>
    </source>
</evidence>
<dbReference type="InterPro" id="IPR045786">
    <property type="entry name" value="RhoGAP_pG1_pG2"/>
</dbReference>
<feature type="region of interest" description="Disordered" evidence="1">
    <location>
        <begin position="41"/>
        <end position="78"/>
    </location>
</feature>
<dbReference type="Proteomes" id="UP000010556">
    <property type="component" value="Unassembled WGS sequence"/>
</dbReference>
<evidence type="ECO:0000256" key="1">
    <source>
        <dbReference type="SAM" id="MobiDB-lite"/>
    </source>
</evidence>
<proteinExistence type="predicted"/>
<sequence length="78" mass="9127">MDPSDNYAEPIDTIFKQKGCSDEIYVVPDDSQNRIKIRNSFVNNTQGDEENGFSDRTSKSHGERRPSKYKYKSKTLWY</sequence>
<protein>
    <submittedName>
        <fullName evidence="3">Rho GTPase-activating protein 5</fullName>
    </submittedName>
</protein>
<feature type="compositionally biased region" description="Basic residues" evidence="1">
    <location>
        <begin position="67"/>
        <end position="78"/>
    </location>
</feature>
<gene>
    <name evidence="3" type="ORF">MDA_GLEAN10012511</name>
</gene>
<dbReference type="AlphaFoldDB" id="L5LWC3"/>
<organism evidence="3 4">
    <name type="scientific">Myotis davidii</name>
    <name type="common">David's myotis</name>
    <dbReference type="NCBI Taxonomy" id="225400"/>
    <lineage>
        <taxon>Eukaryota</taxon>
        <taxon>Metazoa</taxon>
        <taxon>Chordata</taxon>
        <taxon>Craniata</taxon>
        <taxon>Vertebrata</taxon>
        <taxon>Euteleostomi</taxon>
        <taxon>Mammalia</taxon>
        <taxon>Eutheria</taxon>
        <taxon>Laurasiatheria</taxon>
        <taxon>Chiroptera</taxon>
        <taxon>Yangochiroptera</taxon>
        <taxon>Vespertilionidae</taxon>
        <taxon>Myotis</taxon>
    </lineage>
</organism>
<keyword evidence="4" id="KW-1185">Reference proteome</keyword>
<accession>L5LWC3</accession>
<feature type="domain" description="Rho GTPase-activating protein pG1 and pG2" evidence="2">
    <location>
        <begin position="1"/>
        <end position="76"/>
    </location>
</feature>